<dbReference type="Proteomes" id="UP000315388">
    <property type="component" value="Unassembled WGS sequence"/>
</dbReference>
<evidence type="ECO:0000256" key="3">
    <source>
        <dbReference type="ARBA" id="ARBA00022801"/>
    </source>
</evidence>
<keyword evidence="1 5" id="KW-0963">Cytoplasm</keyword>
<organism evidence="10 11">
    <name type="scientific">Brucella gallinifaecis</name>
    <dbReference type="NCBI Taxonomy" id="215590"/>
    <lineage>
        <taxon>Bacteria</taxon>
        <taxon>Pseudomonadati</taxon>
        <taxon>Pseudomonadota</taxon>
        <taxon>Alphaproteobacteria</taxon>
        <taxon>Hyphomicrobiales</taxon>
        <taxon>Brucellaceae</taxon>
        <taxon>Brucella/Ochrobactrum group</taxon>
        <taxon>Brucella</taxon>
    </lineage>
</organism>
<keyword evidence="4 5" id="KW-0269">Exonuclease</keyword>
<comment type="similarity">
    <text evidence="5 6">Belongs to the XseA family.</text>
</comment>
<evidence type="ECO:0000256" key="6">
    <source>
        <dbReference type="RuleBase" id="RU004355"/>
    </source>
</evidence>
<comment type="subunit">
    <text evidence="5">Heterooligomer composed of large and small subunits.</text>
</comment>
<comment type="caution">
    <text evidence="10">The sequence shown here is derived from an EMBL/GenBank/DDBJ whole genome shotgun (WGS) entry which is preliminary data.</text>
</comment>
<dbReference type="AlphaFoldDB" id="A0A502BJD4"/>
<dbReference type="InterPro" id="IPR003753">
    <property type="entry name" value="Exonuc_VII_L"/>
</dbReference>
<reference evidence="10 11" key="1">
    <citation type="journal article" date="2003" name="Int. J. Syst. Evol. Microbiol.">
        <title>Towards a standardized format for the description of a novel species (of an established genus): Ochrobactrum gallinifaecis sp. nov.</title>
        <authorList>
            <person name="Kampfer P."/>
            <person name="Buczolits S."/>
            <person name="Albrecht A."/>
            <person name="Busse H.J."/>
            <person name="Stackebrandt E."/>
        </authorList>
    </citation>
    <scope>NUCLEOTIDE SEQUENCE [LARGE SCALE GENOMIC DNA]</scope>
    <source>
        <strain evidence="10 11">ISO 196</strain>
    </source>
</reference>
<evidence type="ECO:0000256" key="4">
    <source>
        <dbReference type="ARBA" id="ARBA00022839"/>
    </source>
</evidence>
<dbReference type="GO" id="GO:0008855">
    <property type="term" value="F:exodeoxyribonuclease VII activity"/>
    <property type="evidence" value="ECO:0007669"/>
    <property type="project" value="UniProtKB-UniRule"/>
</dbReference>
<dbReference type="GO" id="GO:0006308">
    <property type="term" value="P:DNA catabolic process"/>
    <property type="evidence" value="ECO:0007669"/>
    <property type="project" value="UniProtKB-UniRule"/>
</dbReference>
<dbReference type="EMBL" id="VEWJ01000009">
    <property type="protein sequence ID" value="TPF74622.1"/>
    <property type="molecule type" value="Genomic_DNA"/>
</dbReference>
<dbReference type="GO" id="GO:0005737">
    <property type="term" value="C:cytoplasm"/>
    <property type="evidence" value="ECO:0007669"/>
    <property type="project" value="UniProtKB-SubCell"/>
</dbReference>
<evidence type="ECO:0000256" key="5">
    <source>
        <dbReference type="HAMAP-Rule" id="MF_00378"/>
    </source>
</evidence>
<comment type="catalytic activity">
    <reaction evidence="5 6">
        <text>Exonucleolytic cleavage in either 5'- to 3'- or 3'- to 5'-direction to yield nucleoside 5'-phosphates.</text>
        <dbReference type="EC" id="3.1.11.6"/>
    </reaction>
</comment>
<dbReference type="NCBIfam" id="TIGR00237">
    <property type="entry name" value="xseA"/>
    <property type="match status" value="1"/>
</dbReference>
<dbReference type="Pfam" id="PF02601">
    <property type="entry name" value="Exonuc_VII_L"/>
    <property type="match status" value="1"/>
</dbReference>
<dbReference type="OrthoDB" id="9802795at2"/>
<dbReference type="HAMAP" id="MF_00378">
    <property type="entry name" value="Exonuc_7_L"/>
    <property type="match status" value="1"/>
</dbReference>
<comment type="function">
    <text evidence="5">Bidirectionally degrades single-stranded DNA into large acid-insoluble oligonucleotides, which are then degraded further into small acid-soluble oligonucleotides.</text>
</comment>
<dbReference type="CDD" id="cd04489">
    <property type="entry name" value="ExoVII_LU_OBF"/>
    <property type="match status" value="1"/>
</dbReference>
<feature type="domain" description="OB-fold nucleic acid binding" evidence="9">
    <location>
        <begin position="17"/>
        <end position="111"/>
    </location>
</feature>
<evidence type="ECO:0000313" key="11">
    <source>
        <dbReference type="Proteomes" id="UP000315388"/>
    </source>
</evidence>
<evidence type="ECO:0000259" key="8">
    <source>
        <dbReference type="Pfam" id="PF02601"/>
    </source>
</evidence>
<dbReference type="PANTHER" id="PTHR30008:SF0">
    <property type="entry name" value="EXODEOXYRIBONUCLEASE 7 LARGE SUBUNIT"/>
    <property type="match status" value="1"/>
</dbReference>
<gene>
    <name evidence="5" type="primary">xseA</name>
    <name evidence="10" type="ORF">FHY56_12870</name>
</gene>
<keyword evidence="3 5" id="KW-0378">Hydrolase</keyword>
<accession>A0A502BJD4</accession>
<dbReference type="GO" id="GO:0009318">
    <property type="term" value="C:exodeoxyribonuclease VII complex"/>
    <property type="evidence" value="ECO:0007669"/>
    <property type="project" value="UniProtKB-UniRule"/>
</dbReference>
<evidence type="ECO:0000259" key="9">
    <source>
        <dbReference type="Pfam" id="PF13742"/>
    </source>
</evidence>
<dbReference type="InterPro" id="IPR025824">
    <property type="entry name" value="OB-fold_nuc-bd_dom"/>
</dbReference>
<sequence>MSSESITDNSATNVAEYSVSEISGALKRTVEDTFAHVRVRGEISGYRGPHSSGHAYFSLKDDRSRLEAVIWRGSMGRLRFKPEEGMEVIVTGKLTTYPGSSKYQIVIEQMEPAGAGALMALLEERKRRLAAEGLFDPAMKQLLPFMPKVIGVVTSPTGAVIRDIIHRISDRYPLHVIVWPVRVQGETSGSEVAAAVDGFNSLPQDGSIARPDVLIVARGGGSLEDLWGFNDEIVVRAVAASHIPVISAVGHETDWTLIDLAADVRAPTPTGAAEMAVPVKADLVATVAAQSARLTSAIARFIDVKRQAYRAAGRALPSADQLLALPRRRFDEAALRLTRALFVNTQKKRVHFEGRARMLSARLLQRSFDERKRHIKLVEQRLPRALESFLRERRTLFARRSDRLTSDPILRRITLANSVADQLQRRCDQAINILIERIKRRGQELERLMRTLSYESVLDRGFAVVFDAEGKPVKQAASVSEGDALSIRFRDGDVAARVGDATDSSSTSMTRRKTPTSGRGGQGSLF</sequence>
<keyword evidence="11" id="KW-1185">Reference proteome</keyword>
<name>A0A502BJD4_9HYPH</name>
<dbReference type="PANTHER" id="PTHR30008">
    <property type="entry name" value="EXODEOXYRIBONUCLEASE 7 LARGE SUBUNIT"/>
    <property type="match status" value="1"/>
</dbReference>
<comment type="subcellular location">
    <subcellularLocation>
        <location evidence="5 6">Cytoplasm</location>
    </subcellularLocation>
</comment>
<evidence type="ECO:0000256" key="7">
    <source>
        <dbReference type="SAM" id="MobiDB-lite"/>
    </source>
</evidence>
<evidence type="ECO:0000313" key="10">
    <source>
        <dbReference type="EMBL" id="TPF74622.1"/>
    </source>
</evidence>
<dbReference type="InterPro" id="IPR020579">
    <property type="entry name" value="Exonuc_VII_lsu_C"/>
</dbReference>
<dbReference type="Pfam" id="PF13742">
    <property type="entry name" value="tRNA_anti_2"/>
    <property type="match status" value="1"/>
</dbReference>
<evidence type="ECO:0000256" key="1">
    <source>
        <dbReference type="ARBA" id="ARBA00022490"/>
    </source>
</evidence>
<dbReference type="EC" id="3.1.11.6" evidence="5"/>
<dbReference type="GO" id="GO:0003676">
    <property type="term" value="F:nucleic acid binding"/>
    <property type="evidence" value="ECO:0007669"/>
    <property type="project" value="InterPro"/>
</dbReference>
<feature type="region of interest" description="Disordered" evidence="7">
    <location>
        <begin position="498"/>
        <end position="526"/>
    </location>
</feature>
<keyword evidence="2 5" id="KW-0540">Nuclease</keyword>
<protein>
    <recommendedName>
        <fullName evidence="5">Exodeoxyribonuclease 7 large subunit</fullName>
        <ecNumber evidence="5">3.1.11.6</ecNumber>
    </recommendedName>
    <alternativeName>
        <fullName evidence="5">Exodeoxyribonuclease VII large subunit</fullName>
        <shortName evidence="5">Exonuclease VII large subunit</shortName>
    </alternativeName>
</protein>
<feature type="domain" description="Exonuclease VII large subunit C-terminal" evidence="8">
    <location>
        <begin position="134"/>
        <end position="496"/>
    </location>
</feature>
<proteinExistence type="inferred from homology"/>
<evidence type="ECO:0000256" key="2">
    <source>
        <dbReference type="ARBA" id="ARBA00022722"/>
    </source>
</evidence>